<reference evidence="1 2" key="1">
    <citation type="submission" date="2014-09" db="EMBL/GenBank/DDBJ databases">
        <authorList>
            <person name="Ellenberger Sabrina"/>
        </authorList>
    </citation>
    <scope>NUCLEOTIDE SEQUENCE [LARGE SCALE GENOMIC DNA]</scope>
    <source>
        <strain evidence="1 2">CBS 412.66</strain>
    </source>
</reference>
<name>A0A0B7MW50_9FUNG</name>
<dbReference type="EMBL" id="LN719213">
    <property type="protein sequence ID" value="CEP07348.1"/>
    <property type="molecule type" value="Genomic_DNA"/>
</dbReference>
<protein>
    <submittedName>
        <fullName evidence="1">Uncharacterized protein</fullName>
    </submittedName>
</protein>
<dbReference type="AlphaFoldDB" id="A0A0B7MW50"/>
<proteinExistence type="predicted"/>
<dbReference type="Proteomes" id="UP000054107">
    <property type="component" value="Unassembled WGS sequence"/>
</dbReference>
<gene>
    <name evidence="1" type="primary">PARPA_00635.1 scaffold 1011</name>
</gene>
<organism evidence="1 2">
    <name type="scientific">Parasitella parasitica</name>
    <dbReference type="NCBI Taxonomy" id="35722"/>
    <lineage>
        <taxon>Eukaryota</taxon>
        <taxon>Fungi</taxon>
        <taxon>Fungi incertae sedis</taxon>
        <taxon>Mucoromycota</taxon>
        <taxon>Mucoromycotina</taxon>
        <taxon>Mucoromycetes</taxon>
        <taxon>Mucorales</taxon>
        <taxon>Mucorineae</taxon>
        <taxon>Mucoraceae</taxon>
        <taxon>Parasitella</taxon>
    </lineage>
</organism>
<evidence type="ECO:0000313" key="1">
    <source>
        <dbReference type="EMBL" id="CEP07348.1"/>
    </source>
</evidence>
<evidence type="ECO:0000313" key="2">
    <source>
        <dbReference type="Proteomes" id="UP000054107"/>
    </source>
</evidence>
<sequence length="83" mass="9316">MTNHMMRKNIFVPNKQKPYHDLAIDKPLSTTNPTQLQSAVVQLNQVNYEASQHVSYALGVSDKFDDIGESSSIVAELRNKIKA</sequence>
<accession>A0A0B7MW50</accession>
<keyword evidence="2" id="KW-1185">Reference proteome</keyword>